<dbReference type="Gene3D" id="1.20.1280.50">
    <property type="match status" value="1"/>
</dbReference>
<comment type="caution">
    <text evidence="3">The sequence shown here is derived from an EMBL/GenBank/DDBJ whole genome shotgun (WGS) entry which is preliminary data.</text>
</comment>
<dbReference type="SUPFAM" id="SSF81383">
    <property type="entry name" value="F-box domain"/>
    <property type="match status" value="1"/>
</dbReference>
<feature type="domain" description="F-box" evidence="2">
    <location>
        <begin position="126"/>
        <end position="177"/>
    </location>
</feature>
<name>A0A8H8CNN9_PSICU</name>
<dbReference type="InterPro" id="IPR036047">
    <property type="entry name" value="F-box-like_dom_sf"/>
</dbReference>
<feature type="compositionally biased region" description="Low complexity" evidence="1">
    <location>
        <begin position="106"/>
        <end position="122"/>
    </location>
</feature>
<feature type="region of interest" description="Disordered" evidence="1">
    <location>
        <begin position="74"/>
        <end position="127"/>
    </location>
</feature>
<dbReference type="Pfam" id="PF12937">
    <property type="entry name" value="F-box-like"/>
    <property type="match status" value="1"/>
</dbReference>
<evidence type="ECO:0000256" key="1">
    <source>
        <dbReference type="SAM" id="MobiDB-lite"/>
    </source>
</evidence>
<gene>
    <name evidence="3" type="ORF">JR316_001626</name>
</gene>
<dbReference type="EMBL" id="JAFIQS010000002">
    <property type="protein sequence ID" value="KAG5172131.1"/>
    <property type="molecule type" value="Genomic_DNA"/>
</dbReference>
<dbReference type="InterPro" id="IPR001810">
    <property type="entry name" value="F-box_dom"/>
</dbReference>
<reference evidence="3" key="1">
    <citation type="submission" date="2021-02" db="EMBL/GenBank/DDBJ databases">
        <title>Psilocybe cubensis genome.</title>
        <authorList>
            <person name="Mckernan K.J."/>
            <person name="Crawford S."/>
            <person name="Trippe A."/>
            <person name="Kane L.T."/>
            <person name="Mclaughlin S."/>
        </authorList>
    </citation>
    <scope>NUCLEOTIDE SEQUENCE [LARGE SCALE GENOMIC DNA]</scope>
    <source>
        <strain evidence="3">MGC-MH-2018</strain>
    </source>
</reference>
<evidence type="ECO:0000259" key="2">
    <source>
        <dbReference type="PROSITE" id="PS50181"/>
    </source>
</evidence>
<dbReference type="PROSITE" id="PS50181">
    <property type="entry name" value="FBOX"/>
    <property type="match status" value="1"/>
</dbReference>
<evidence type="ECO:0000313" key="3">
    <source>
        <dbReference type="EMBL" id="KAG5172131.1"/>
    </source>
</evidence>
<sequence length="748" mass="82938">MGAESIDRLTRPGLVPDLGHSLYYNTTSSSVTSNSAHAVATECHVKSKNTELDIAVTIARDKRKRCLSGSGYSDGINSQSAVDESEEETVFKRSRTSRGSDFNTDTASSSKSVTKSTSKSESQVAPMDPYNIPDDVFLEIFGHLSSPADLAAIVRVCRRFKVLACKPLLRKLLWIREEATWANLHWWERTVEDEASENESGDMNPLMLPRKVTLGVRFDFGIGYYGFNTTPAKSLYDAIYTQLSLFPSLHTLCLQNTIISLHTYTVLRDIPTLRNLRIVNCTYIRLAASFAEQNAAVAELTSQPSPGCHHLITPRAQSKVQWTGSPTQWAANMTIPRSFPFANLPITHLKLHSLHDGANSQRHGLHPVGLLLASGLEKANVLWTTAVADAWAFMWDSVGGRDSAAVAAAGMLQSIKELNVTIPMLTRDIVDSFVSFVGSCVRTVNGRRRRPRVKLVVQKHNFSDQHIMGVDIPIGGVFSYVGPLAIARSFLDVDVESDSAHGQDMRLRTVVMTEALELPLLLRGLERLPRSIHSLEVRVRTWDVELLFAVRELFRDIKELVVKYGRGELGEDFLVTLGANILFDLPNLTTLKLMVDASCIVTKRNSFSNPNQNTYVINTAPNPQNVTFYNHPSGANFTGAHFAPAPGAQGQAWHAQNSGAVPFGDMNGDDFDFLDEDGNLLFVDSDHRPSSPSPSAGEDCFESASSPDIKDYLVGWNRYCKQLRCVQFSAGRIWERKFEGDRWRESRG</sequence>
<dbReference type="OrthoDB" id="5354526at2759"/>
<proteinExistence type="predicted"/>
<feature type="region of interest" description="Disordered" evidence="1">
    <location>
        <begin position="684"/>
        <end position="704"/>
    </location>
</feature>
<accession>A0A8H8CNN9</accession>
<organism evidence="3">
    <name type="scientific">Psilocybe cubensis</name>
    <name type="common">Psychedelic mushroom</name>
    <name type="synonym">Stropharia cubensis</name>
    <dbReference type="NCBI Taxonomy" id="181762"/>
    <lineage>
        <taxon>Eukaryota</taxon>
        <taxon>Fungi</taxon>
        <taxon>Dikarya</taxon>
        <taxon>Basidiomycota</taxon>
        <taxon>Agaricomycotina</taxon>
        <taxon>Agaricomycetes</taxon>
        <taxon>Agaricomycetidae</taxon>
        <taxon>Agaricales</taxon>
        <taxon>Agaricineae</taxon>
        <taxon>Strophariaceae</taxon>
        <taxon>Psilocybe</taxon>
    </lineage>
</organism>
<protein>
    <recommendedName>
        <fullName evidence="2">F-box domain-containing protein</fullName>
    </recommendedName>
</protein>
<dbReference type="AlphaFoldDB" id="A0A8H8CNN9"/>